<sequence length="241" mass="26009">MNFILNGNLPYHPSALDANIDASLQYVTKVPVPDRGACNIGFASCLCAAIPVCWGGNQHFLEYLAGNCWNFLGWGGLGACEVGVDSALTAWLPMDLNGDGIPDFATLNGNEADGSIHLVGHIQRIGQPASSFNGPNIPIHYNTFYQVVDLNGDGKTDFVYEDNGKLWGIYSTGGNFSSPVLFGNVSLNSANRDMHVFSPYEYKFRYGPNNTTPLASDRAAKDFFGDVNGDELVDFIHNNGG</sequence>
<evidence type="ECO:0000313" key="1">
    <source>
        <dbReference type="EMBL" id="EMP09706.1"/>
    </source>
</evidence>
<evidence type="ECO:0008006" key="3">
    <source>
        <dbReference type="Google" id="ProtNLM"/>
    </source>
</evidence>
<dbReference type="EMBL" id="AKWN02000005">
    <property type="protein sequence ID" value="EMP09706.1"/>
    <property type="molecule type" value="Genomic_DNA"/>
</dbReference>
<dbReference type="Gene3D" id="2.130.10.130">
    <property type="entry name" value="Integrin alpha, N-terminal"/>
    <property type="match status" value="1"/>
</dbReference>
<gene>
    <name evidence="1" type="ORF">LEP1GSC124_0341</name>
</gene>
<feature type="non-terminal residue" evidence="1">
    <location>
        <position position="241"/>
    </location>
</feature>
<reference evidence="1 2" key="1">
    <citation type="submission" date="2013-01" db="EMBL/GenBank/DDBJ databases">
        <authorList>
            <person name="Harkins D.M."/>
            <person name="Durkin A.S."/>
            <person name="Brinkac L.M."/>
            <person name="Haft D.H."/>
            <person name="Selengut J.D."/>
            <person name="Sanka R."/>
            <person name="DePew J."/>
            <person name="Purushe J."/>
            <person name="Picardeau M."/>
            <person name="Werts C."/>
            <person name="Goarant C."/>
            <person name="Vinetz J.M."/>
            <person name="Sutton G.G."/>
            <person name="Nierman W.C."/>
            <person name="Fouts D.E."/>
        </authorList>
    </citation>
    <scope>NUCLEOTIDE SEQUENCE [LARGE SCALE GENOMIC DNA]</scope>
    <source>
        <strain evidence="1 2">200701872</strain>
    </source>
</reference>
<evidence type="ECO:0000313" key="2">
    <source>
        <dbReference type="Proteomes" id="UP000012117"/>
    </source>
</evidence>
<dbReference type="AlphaFoldDB" id="M6ZUE1"/>
<dbReference type="Proteomes" id="UP000012117">
    <property type="component" value="Unassembled WGS sequence"/>
</dbReference>
<organism evidence="1 2">
    <name type="scientific">Leptospira interrogans serovar Pyrogenes str. 200701872</name>
    <dbReference type="NCBI Taxonomy" id="1193029"/>
    <lineage>
        <taxon>Bacteria</taxon>
        <taxon>Pseudomonadati</taxon>
        <taxon>Spirochaetota</taxon>
        <taxon>Spirochaetia</taxon>
        <taxon>Leptospirales</taxon>
        <taxon>Leptospiraceae</taxon>
        <taxon>Leptospira</taxon>
    </lineage>
</organism>
<accession>M6ZUE1</accession>
<name>M6ZUE1_LEPIR</name>
<protein>
    <recommendedName>
        <fullName evidence="3">VCBS repeat-containing protein</fullName>
    </recommendedName>
</protein>
<dbReference type="SUPFAM" id="SSF69318">
    <property type="entry name" value="Integrin alpha N-terminal domain"/>
    <property type="match status" value="1"/>
</dbReference>
<proteinExistence type="predicted"/>
<comment type="caution">
    <text evidence="1">The sequence shown here is derived from an EMBL/GenBank/DDBJ whole genome shotgun (WGS) entry which is preliminary data.</text>
</comment>
<dbReference type="InterPro" id="IPR028994">
    <property type="entry name" value="Integrin_alpha_N"/>
</dbReference>